<dbReference type="Pfam" id="PF11997">
    <property type="entry name" value="DUF3492"/>
    <property type="match status" value="1"/>
</dbReference>
<evidence type="ECO:0000313" key="2">
    <source>
        <dbReference type="EMBL" id="WXB07079.1"/>
    </source>
</evidence>
<dbReference type="NCBIfam" id="NF038011">
    <property type="entry name" value="PelF"/>
    <property type="match status" value="2"/>
</dbReference>
<keyword evidence="3" id="KW-1185">Reference proteome</keyword>
<dbReference type="PANTHER" id="PTHR12526">
    <property type="entry name" value="GLYCOSYLTRANSFERASE"/>
    <property type="match status" value="1"/>
</dbReference>
<dbReference type="Pfam" id="PF13692">
    <property type="entry name" value="Glyco_trans_1_4"/>
    <property type="match status" value="1"/>
</dbReference>
<evidence type="ECO:0000259" key="1">
    <source>
        <dbReference type="Pfam" id="PF11997"/>
    </source>
</evidence>
<accession>A0ABZ2LBY0</accession>
<sequence length="565" mass="62082">MKTGRGPKLRPGEVADVTLLLEGTYPFVSGGVSSWVHQIIRGLPEIRFSLVFIGGSPDKTEKLRYELPPNVVHLEEHYLSDVPKEQRVVARRGDEAFHQHARALHDMLASVGTVATPPASWSGGWPSMGQQRAPRRVSGFVASGSTFESLAQASREVLPQGPARGGALAEALTPVVSAMTKNPHGCERDFLFSERSWEMITERYESGAREHSFLEYFWCVRSMHTPLFVMARAAESIPPSRAFHVISTGFAGFLGMLLNRARNVPLILTEHGIYTKERRIELLQASWIKDEDLPGESFGGMSGIGHFRQMWIRFFEALGTMTYAAANPIISLYEGNRARQVQDGADRSRTRVLVNGIDIARFAPLRAKRTQGVPRVLGLIGRVVPIKDIKTFIRTMRVVAQELPGTEGWIVGPEEEDPNYAAECHDLVKGLGLTGVVKFLGFQKVEDILPKLGLNVLTSISEAQPLVVLEAFAAGVPCVSSDVGCCRELIEGASEQDRAIGTAGSIVKIADPEATGRAAVELLKDERAWYAAQKAGITRVERYYTQAQMIDRYRAVYQGALGSNG</sequence>
<dbReference type="SUPFAM" id="SSF53756">
    <property type="entry name" value="UDP-Glycosyltransferase/glycogen phosphorylase"/>
    <property type="match status" value="1"/>
</dbReference>
<feature type="domain" description="DUF3492" evidence="1">
    <location>
        <begin position="158"/>
        <end position="347"/>
    </location>
</feature>
<dbReference type="RefSeq" id="WP_394836739.1">
    <property type="nucleotide sequence ID" value="NZ_CP089929.1"/>
</dbReference>
<gene>
    <name evidence="2" type="primary">pelF</name>
    <name evidence="2" type="ORF">LVJ94_07505</name>
</gene>
<dbReference type="InterPro" id="IPR047691">
    <property type="entry name" value="PelF-like"/>
</dbReference>
<dbReference type="InterPro" id="IPR022622">
    <property type="entry name" value="DUF3492"/>
</dbReference>
<evidence type="ECO:0000313" key="3">
    <source>
        <dbReference type="Proteomes" id="UP001374803"/>
    </source>
</evidence>
<dbReference type="EMBL" id="CP089983">
    <property type="protein sequence ID" value="WXB07079.1"/>
    <property type="molecule type" value="Genomic_DNA"/>
</dbReference>
<dbReference type="Gene3D" id="3.40.50.2000">
    <property type="entry name" value="Glycogen Phosphorylase B"/>
    <property type="match status" value="2"/>
</dbReference>
<protein>
    <submittedName>
        <fullName evidence="2">GT4 family glycosyltransferase PelF</fullName>
    </submittedName>
</protein>
<organism evidence="2 3">
    <name type="scientific">Pendulispora rubella</name>
    <dbReference type="NCBI Taxonomy" id="2741070"/>
    <lineage>
        <taxon>Bacteria</taxon>
        <taxon>Pseudomonadati</taxon>
        <taxon>Myxococcota</taxon>
        <taxon>Myxococcia</taxon>
        <taxon>Myxococcales</taxon>
        <taxon>Sorangiineae</taxon>
        <taxon>Pendulisporaceae</taxon>
        <taxon>Pendulispora</taxon>
    </lineage>
</organism>
<dbReference type="CDD" id="cd03813">
    <property type="entry name" value="GT4-like"/>
    <property type="match status" value="1"/>
</dbReference>
<reference evidence="2" key="1">
    <citation type="submission" date="2021-12" db="EMBL/GenBank/DDBJ databases">
        <title>Discovery of the Pendulisporaceae a myxobacterial family with distinct sporulation behavior and unique specialized metabolism.</title>
        <authorList>
            <person name="Garcia R."/>
            <person name="Popoff A."/>
            <person name="Bader C.D."/>
            <person name="Loehr J."/>
            <person name="Walesch S."/>
            <person name="Walt C."/>
            <person name="Boldt J."/>
            <person name="Bunk B."/>
            <person name="Haeckl F.J.F.P.J."/>
            <person name="Gunesch A.P."/>
            <person name="Birkelbach J."/>
            <person name="Nuebel U."/>
            <person name="Pietschmann T."/>
            <person name="Bach T."/>
            <person name="Mueller R."/>
        </authorList>
    </citation>
    <scope>NUCLEOTIDE SEQUENCE</scope>
    <source>
        <strain evidence="2">MSr11367</strain>
    </source>
</reference>
<name>A0ABZ2LBY0_9BACT</name>
<dbReference type="Proteomes" id="UP001374803">
    <property type="component" value="Chromosome"/>
</dbReference>
<dbReference type="PANTHER" id="PTHR12526:SF608">
    <property type="entry name" value="PELF"/>
    <property type="match status" value="1"/>
</dbReference>
<proteinExistence type="predicted"/>